<feature type="compositionally biased region" description="Polar residues" evidence="1">
    <location>
        <begin position="76"/>
        <end position="87"/>
    </location>
</feature>
<name>A0AAW1UAT8_9CUCU</name>
<keyword evidence="3" id="KW-1185">Reference proteome</keyword>
<gene>
    <name evidence="2" type="ORF">WA026_020653</name>
</gene>
<feature type="region of interest" description="Disordered" evidence="1">
    <location>
        <begin position="1"/>
        <end position="26"/>
    </location>
</feature>
<proteinExistence type="predicted"/>
<feature type="compositionally biased region" description="Acidic residues" evidence="1">
    <location>
        <begin position="1"/>
        <end position="13"/>
    </location>
</feature>
<feature type="region of interest" description="Disordered" evidence="1">
    <location>
        <begin position="76"/>
        <end position="105"/>
    </location>
</feature>
<comment type="caution">
    <text evidence="2">The sequence shown here is derived from an EMBL/GenBank/DDBJ whole genome shotgun (WGS) entry which is preliminary data.</text>
</comment>
<dbReference type="Proteomes" id="UP001431783">
    <property type="component" value="Unassembled WGS sequence"/>
</dbReference>
<accession>A0AAW1UAT8</accession>
<evidence type="ECO:0000256" key="1">
    <source>
        <dbReference type="SAM" id="MobiDB-lite"/>
    </source>
</evidence>
<evidence type="ECO:0000313" key="2">
    <source>
        <dbReference type="EMBL" id="KAK9878025.1"/>
    </source>
</evidence>
<feature type="compositionally biased region" description="Acidic residues" evidence="1">
    <location>
        <begin position="95"/>
        <end position="105"/>
    </location>
</feature>
<reference evidence="2 3" key="1">
    <citation type="submission" date="2023-03" db="EMBL/GenBank/DDBJ databases">
        <title>Genome insight into feeding habits of ladybird beetles.</title>
        <authorList>
            <person name="Li H.-S."/>
            <person name="Huang Y.-H."/>
            <person name="Pang H."/>
        </authorList>
    </citation>
    <scope>NUCLEOTIDE SEQUENCE [LARGE SCALE GENOMIC DNA]</scope>
    <source>
        <strain evidence="2">SYSU_2023b</strain>
        <tissue evidence="2">Whole body</tissue>
    </source>
</reference>
<organism evidence="2 3">
    <name type="scientific">Henosepilachna vigintioctopunctata</name>
    <dbReference type="NCBI Taxonomy" id="420089"/>
    <lineage>
        <taxon>Eukaryota</taxon>
        <taxon>Metazoa</taxon>
        <taxon>Ecdysozoa</taxon>
        <taxon>Arthropoda</taxon>
        <taxon>Hexapoda</taxon>
        <taxon>Insecta</taxon>
        <taxon>Pterygota</taxon>
        <taxon>Neoptera</taxon>
        <taxon>Endopterygota</taxon>
        <taxon>Coleoptera</taxon>
        <taxon>Polyphaga</taxon>
        <taxon>Cucujiformia</taxon>
        <taxon>Coccinelloidea</taxon>
        <taxon>Coccinellidae</taxon>
        <taxon>Epilachninae</taxon>
        <taxon>Epilachnini</taxon>
        <taxon>Henosepilachna</taxon>
    </lineage>
</organism>
<sequence length="105" mass="11903">MVENVEVESDNLEEIQTQQSSQTLEERLAARDERLSRLEGQCRALVSQVTNTSLRSSAICNKLEDLHEIYGETSRNLVTHSNPNASHKSTKEVKIEEEDEQSESD</sequence>
<dbReference type="AlphaFoldDB" id="A0AAW1UAT8"/>
<evidence type="ECO:0000313" key="3">
    <source>
        <dbReference type="Proteomes" id="UP001431783"/>
    </source>
</evidence>
<protein>
    <submittedName>
        <fullName evidence="2">Uncharacterized protein</fullName>
    </submittedName>
</protein>
<feature type="compositionally biased region" description="Polar residues" evidence="1">
    <location>
        <begin position="14"/>
        <end position="23"/>
    </location>
</feature>
<dbReference type="EMBL" id="JARQZJ010000045">
    <property type="protein sequence ID" value="KAK9878025.1"/>
    <property type="molecule type" value="Genomic_DNA"/>
</dbReference>